<proteinExistence type="predicted"/>
<dbReference type="EMBL" id="UINC01028656">
    <property type="protein sequence ID" value="SVB10034.1"/>
    <property type="molecule type" value="Genomic_DNA"/>
</dbReference>
<dbReference type="Pfam" id="PF02699">
    <property type="entry name" value="YajC"/>
    <property type="match status" value="1"/>
</dbReference>
<keyword evidence="1" id="KW-0472">Membrane</keyword>
<keyword evidence="1" id="KW-1133">Transmembrane helix</keyword>
<dbReference type="PROSITE" id="PS51257">
    <property type="entry name" value="PROKAR_LIPOPROTEIN"/>
    <property type="match status" value="1"/>
</dbReference>
<evidence type="ECO:0008006" key="3">
    <source>
        <dbReference type="Google" id="ProtNLM"/>
    </source>
</evidence>
<evidence type="ECO:0000256" key="1">
    <source>
        <dbReference type="SAM" id="Phobius"/>
    </source>
</evidence>
<evidence type="ECO:0000313" key="2">
    <source>
        <dbReference type="EMBL" id="SVB10034.1"/>
    </source>
</evidence>
<organism evidence="2">
    <name type="scientific">marine metagenome</name>
    <dbReference type="NCBI Taxonomy" id="408172"/>
    <lineage>
        <taxon>unclassified sequences</taxon>
        <taxon>metagenomes</taxon>
        <taxon>ecological metagenomes</taxon>
    </lineage>
</organism>
<name>A0A382B8S9_9ZZZZ</name>
<dbReference type="InterPro" id="IPR003849">
    <property type="entry name" value="Preprotein_translocase_YajC"/>
</dbReference>
<reference evidence="2" key="1">
    <citation type="submission" date="2018-05" db="EMBL/GenBank/DDBJ databases">
        <authorList>
            <person name="Lanie J.A."/>
            <person name="Ng W.-L."/>
            <person name="Kazmierczak K.M."/>
            <person name="Andrzejewski T.M."/>
            <person name="Davidsen T.M."/>
            <person name="Wayne K.J."/>
            <person name="Tettelin H."/>
            <person name="Glass J.I."/>
            <person name="Rusch D."/>
            <person name="Podicherti R."/>
            <person name="Tsui H.-C.T."/>
            <person name="Winkler M.E."/>
        </authorList>
    </citation>
    <scope>NUCLEOTIDE SEQUENCE</scope>
</reference>
<feature type="non-terminal residue" evidence="2">
    <location>
        <position position="78"/>
    </location>
</feature>
<accession>A0A382B8S9</accession>
<gene>
    <name evidence="2" type="ORF">METZ01_LOCUS162888</name>
</gene>
<protein>
    <recommendedName>
        <fullName evidence="3">Sec translocon accessory complex subunit YajC</fullName>
    </recommendedName>
</protein>
<dbReference type="NCBIfam" id="TIGR00739">
    <property type="entry name" value="yajC"/>
    <property type="match status" value="1"/>
</dbReference>
<dbReference type="AlphaFoldDB" id="A0A382B8S9"/>
<feature type="transmembrane region" description="Helical" evidence="1">
    <location>
        <begin position="45"/>
        <end position="63"/>
    </location>
</feature>
<sequence>MPRLFARAGNLAVVGKIGLLAAVLFGLTACPQGQGGEGEGGMGGIGAILPLVLIFVVFYFLLIRPQQKKQKAHKQMLT</sequence>
<dbReference type="PRINTS" id="PR01853">
    <property type="entry name" value="YAJCTRNLCASE"/>
</dbReference>
<keyword evidence="1" id="KW-0812">Transmembrane</keyword>